<protein>
    <submittedName>
        <fullName evidence="2">CaiB/BaiF CoA transferase family protein</fullName>
    </submittedName>
</protein>
<dbReference type="Gene3D" id="3.40.50.10540">
    <property type="entry name" value="Crotonobetainyl-coa:carnitine coa-transferase, domain 1"/>
    <property type="match status" value="1"/>
</dbReference>
<sequence length="422" mass="45838">MASSSMTASSTIRSADSTGPLHDVRVLDLTTVFMGPSCTQLLGDLGADVIKIEAPGGDSTRHIGPCGEQGLGPLFLGLNRNKRSVVLDLKKPEGRAALLRLAQDADVLATNVRPAGMRRLGLGFEQLSSVNPRLIYASMVGFSQRGPYAPKAAFDDMIQAATGLAAAVGEGSDGVPRYLPITIADRSVGLYAFGVISAALYARERTGVGQSIEIPMFETMIPYVLGDHLYGHTFHPPKAGFGYPRLMSPNRRPYKTKDGYVCCLIYTDLHWHIFLNAVGKSELLQTDPRFANIRTRTQAIDELYQMVAGELVHRTTAEWREVLPESEIPIFPMHTFDSLLQDEHLSATGFFKQTEHPVVGKILETAVPSEWSGTKPTQRKPVPTLGEHTAEVLHEVGLGDAEIDVLLAQGAVRTANPKEPQA</sequence>
<name>A0ABV6PSY7_9BURK</name>
<dbReference type="Gene3D" id="3.30.1540.10">
    <property type="entry name" value="formyl-coa transferase, domain 3"/>
    <property type="match status" value="1"/>
</dbReference>
<dbReference type="Proteomes" id="UP001589834">
    <property type="component" value="Unassembled WGS sequence"/>
</dbReference>
<dbReference type="RefSeq" id="WP_377482343.1">
    <property type="nucleotide sequence ID" value="NZ_JBHLTN010000016.1"/>
</dbReference>
<proteinExistence type="predicted"/>
<evidence type="ECO:0000313" key="2">
    <source>
        <dbReference type="EMBL" id="MFC0592659.1"/>
    </source>
</evidence>
<gene>
    <name evidence="2" type="ORF">ACFFGG_08825</name>
</gene>
<evidence type="ECO:0000313" key="3">
    <source>
        <dbReference type="Proteomes" id="UP001589834"/>
    </source>
</evidence>
<dbReference type="Pfam" id="PF02515">
    <property type="entry name" value="CoA_transf_3"/>
    <property type="match status" value="1"/>
</dbReference>
<dbReference type="InterPro" id="IPR050483">
    <property type="entry name" value="CoA-transferase_III_domain"/>
</dbReference>
<keyword evidence="1 2" id="KW-0808">Transferase</keyword>
<dbReference type="GO" id="GO:0016740">
    <property type="term" value="F:transferase activity"/>
    <property type="evidence" value="ECO:0007669"/>
    <property type="project" value="UniProtKB-KW"/>
</dbReference>
<accession>A0ABV6PSY7</accession>
<dbReference type="PANTHER" id="PTHR48207:SF4">
    <property type="entry name" value="BLL6097 PROTEIN"/>
    <property type="match status" value="1"/>
</dbReference>
<evidence type="ECO:0000256" key="1">
    <source>
        <dbReference type="ARBA" id="ARBA00022679"/>
    </source>
</evidence>
<dbReference type="PANTHER" id="PTHR48207">
    <property type="entry name" value="SUCCINATE--HYDROXYMETHYLGLUTARATE COA-TRANSFERASE"/>
    <property type="match status" value="1"/>
</dbReference>
<comment type="caution">
    <text evidence="2">The sequence shown here is derived from an EMBL/GenBank/DDBJ whole genome shotgun (WGS) entry which is preliminary data.</text>
</comment>
<reference evidence="2 3" key="1">
    <citation type="submission" date="2024-09" db="EMBL/GenBank/DDBJ databases">
        <authorList>
            <person name="Sun Q."/>
            <person name="Mori K."/>
        </authorList>
    </citation>
    <scope>NUCLEOTIDE SEQUENCE [LARGE SCALE GENOMIC DNA]</scope>
    <source>
        <strain evidence="2 3">NCAIM B.02336</strain>
    </source>
</reference>
<dbReference type="SUPFAM" id="SSF89796">
    <property type="entry name" value="CoA-transferase family III (CaiB/BaiF)"/>
    <property type="match status" value="1"/>
</dbReference>
<organism evidence="2 3">
    <name type="scientific">Ottowia pentelensis</name>
    <dbReference type="NCBI Taxonomy" id="511108"/>
    <lineage>
        <taxon>Bacteria</taxon>
        <taxon>Pseudomonadati</taxon>
        <taxon>Pseudomonadota</taxon>
        <taxon>Betaproteobacteria</taxon>
        <taxon>Burkholderiales</taxon>
        <taxon>Comamonadaceae</taxon>
        <taxon>Ottowia</taxon>
    </lineage>
</organism>
<dbReference type="EMBL" id="JBHLTN010000016">
    <property type="protein sequence ID" value="MFC0592659.1"/>
    <property type="molecule type" value="Genomic_DNA"/>
</dbReference>
<dbReference type="InterPro" id="IPR044855">
    <property type="entry name" value="CoA-Trfase_III_dom3_sf"/>
</dbReference>
<dbReference type="InterPro" id="IPR003673">
    <property type="entry name" value="CoA-Trfase_fam_III"/>
</dbReference>
<dbReference type="InterPro" id="IPR023606">
    <property type="entry name" value="CoA-Trfase_III_dom_1_sf"/>
</dbReference>
<keyword evidence="3" id="KW-1185">Reference proteome</keyword>